<keyword evidence="2" id="KW-0812">Transmembrane</keyword>
<evidence type="ECO:0000313" key="4">
    <source>
        <dbReference type="Proteomes" id="UP000523079"/>
    </source>
</evidence>
<dbReference type="AlphaFoldDB" id="A0A7W3P675"/>
<keyword evidence="2" id="KW-0472">Membrane</keyword>
<dbReference type="SUPFAM" id="SSF50998">
    <property type="entry name" value="Quinoprotein alcohol dehydrogenase-like"/>
    <property type="match status" value="1"/>
</dbReference>
<accession>A0A7W3P675</accession>
<proteinExistence type="predicted"/>
<evidence type="ECO:0000256" key="2">
    <source>
        <dbReference type="SAM" id="Phobius"/>
    </source>
</evidence>
<evidence type="ECO:0000313" key="3">
    <source>
        <dbReference type="EMBL" id="MBA8794669.1"/>
    </source>
</evidence>
<dbReference type="Proteomes" id="UP000523079">
    <property type="component" value="Unassembled WGS sequence"/>
</dbReference>
<dbReference type="InterPro" id="IPR011047">
    <property type="entry name" value="Quinoprotein_ADH-like_sf"/>
</dbReference>
<protein>
    <recommendedName>
        <fullName evidence="5">Esterase-like activity of phytase family protein</fullName>
    </recommendedName>
</protein>
<keyword evidence="2" id="KW-1133">Transmembrane helix</keyword>
<feature type="region of interest" description="Disordered" evidence="1">
    <location>
        <begin position="268"/>
        <end position="308"/>
    </location>
</feature>
<dbReference type="RefSeq" id="WP_182560210.1">
    <property type="nucleotide sequence ID" value="NZ_JACGWT010000003.1"/>
</dbReference>
<evidence type="ECO:0000256" key="1">
    <source>
        <dbReference type="SAM" id="MobiDB-lite"/>
    </source>
</evidence>
<comment type="caution">
    <text evidence="3">The sequence shown here is derived from an EMBL/GenBank/DDBJ whole genome shotgun (WGS) entry which is preliminary data.</text>
</comment>
<feature type="compositionally biased region" description="Low complexity" evidence="1">
    <location>
        <begin position="288"/>
        <end position="308"/>
    </location>
</feature>
<evidence type="ECO:0008006" key="5">
    <source>
        <dbReference type="Google" id="ProtNLM"/>
    </source>
</evidence>
<keyword evidence="4" id="KW-1185">Reference proteome</keyword>
<name>A0A7W3P675_9ACTN</name>
<sequence>MSRRRSPRRLASLALATLLAGGVAGGLGLDAGVAHAAEVAFTVSDPAITEASGLTRDVPGQRYWTVNDSGSPARAYALNRSGRVLGYVAYRAKTVDPEAVAYQGGSLWIADIGDNDATRQSVTVYRLYNPQPDGRTVEYQAFDFVYPDGPRDAETLLVSPTGRIFLVSKEAAGGIYEAPQAPSRLRVNKLTRVADAPSYVTDGTFLPQGDRIVLRTYVSVLVLDASTYKIVAQAPTPAQKQGEGVAVDLSGRRLLLNSEGVDQPVYAMDIPQQGGSAPTGGPTPGTPAPSASASAAGDQGSGSTADSADVVPGSDTALVVGLAAVLAVVAGLVTYLARSRS</sequence>
<feature type="transmembrane region" description="Helical" evidence="2">
    <location>
        <begin position="317"/>
        <end position="337"/>
    </location>
</feature>
<organism evidence="3 4">
    <name type="scientific">Microlunatus kandeliicorticis</name>
    <dbReference type="NCBI Taxonomy" id="1759536"/>
    <lineage>
        <taxon>Bacteria</taxon>
        <taxon>Bacillati</taxon>
        <taxon>Actinomycetota</taxon>
        <taxon>Actinomycetes</taxon>
        <taxon>Propionibacteriales</taxon>
        <taxon>Propionibacteriaceae</taxon>
        <taxon>Microlunatus</taxon>
    </lineage>
</organism>
<feature type="compositionally biased region" description="Low complexity" evidence="1">
    <location>
        <begin position="271"/>
        <end position="280"/>
    </location>
</feature>
<dbReference type="EMBL" id="JACGWT010000003">
    <property type="protein sequence ID" value="MBA8794669.1"/>
    <property type="molecule type" value="Genomic_DNA"/>
</dbReference>
<reference evidence="3 4" key="1">
    <citation type="submission" date="2020-07" db="EMBL/GenBank/DDBJ databases">
        <title>Sequencing the genomes of 1000 actinobacteria strains.</title>
        <authorList>
            <person name="Klenk H.-P."/>
        </authorList>
    </citation>
    <scope>NUCLEOTIDE SEQUENCE [LARGE SCALE GENOMIC DNA]</scope>
    <source>
        <strain evidence="3 4">DSM 100723</strain>
    </source>
</reference>
<gene>
    <name evidence="3" type="ORF">FHX74_002288</name>
</gene>